<name>A0A1E1LBG8_9HELO</name>
<protein>
    <submittedName>
        <fullName evidence="1">Uncharacterized protein</fullName>
    </submittedName>
</protein>
<dbReference type="InParanoid" id="A0A1E1LBG8"/>
<accession>A0A1E1LBG8</accession>
<evidence type="ECO:0000313" key="1">
    <source>
        <dbReference type="EMBL" id="CZT07903.1"/>
    </source>
</evidence>
<gene>
    <name evidence="1" type="ORF">RCO7_14945</name>
</gene>
<comment type="caution">
    <text evidence="1">The sequence shown here is derived from an EMBL/GenBank/DDBJ whole genome shotgun (WGS) entry which is preliminary data.</text>
</comment>
<organism evidence="1 2">
    <name type="scientific">Rhynchosporium graminicola</name>
    <dbReference type="NCBI Taxonomy" id="2792576"/>
    <lineage>
        <taxon>Eukaryota</taxon>
        <taxon>Fungi</taxon>
        <taxon>Dikarya</taxon>
        <taxon>Ascomycota</taxon>
        <taxon>Pezizomycotina</taxon>
        <taxon>Leotiomycetes</taxon>
        <taxon>Helotiales</taxon>
        <taxon>Ploettnerulaceae</taxon>
        <taxon>Rhynchosporium</taxon>
    </lineage>
</organism>
<dbReference type="AlphaFoldDB" id="A0A1E1LBG8"/>
<reference evidence="2" key="1">
    <citation type="submission" date="2016-03" db="EMBL/GenBank/DDBJ databases">
        <authorList>
            <person name="Ploux O."/>
        </authorList>
    </citation>
    <scope>NUCLEOTIDE SEQUENCE [LARGE SCALE GENOMIC DNA]</scope>
    <source>
        <strain evidence="2">UK7</strain>
    </source>
</reference>
<dbReference type="Proteomes" id="UP000178129">
    <property type="component" value="Unassembled WGS sequence"/>
</dbReference>
<sequence length="51" mass="5625">MTLLATFTFLAFHNLDIEDSLHFASIKGENFAARSCFSSGVNKIEISDSMP</sequence>
<evidence type="ECO:0000313" key="2">
    <source>
        <dbReference type="Proteomes" id="UP000178129"/>
    </source>
</evidence>
<keyword evidence="2" id="KW-1185">Reference proteome</keyword>
<dbReference type="EMBL" id="FJUW01000044">
    <property type="protein sequence ID" value="CZT07903.1"/>
    <property type="molecule type" value="Genomic_DNA"/>
</dbReference>
<proteinExistence type="predicted"/>